<reference evidence="1 2" key="1">
    <citation type="journal article" date="2017" name="Nat. Commun.">
        <title>In situ click chemistry generation of cyclooxygenase-2 inhibitors.</title>
        <authorList>
            <person name="Bhardwaj A."/>
            <person name="Kaur J."/>
            <person name="Wuest M."/>
            <person name="Wuest F."/>
        </authorList>
    </citation>
    <scope>NUCLEOTIDE SEQUENCE [LARGE SCALE GENOMIC DNA]</scope>
    <source>
        <strain evidence="1">S2_018_000_R2_106</strain>
    </source>
</reference>
<comment type="caution">
    <text evidence="1">The sequence shown here is derived from an EMBL/GenBank/DDBJ whole genome shotgun (WGS) entry which is preliminary data.</text>
</comment>
<evidence type="ECO:0000313" key="1">
    <source>
        <dbReference type="EMBL" id="TKW60475.1"/>
    </source>
</evidence>
<sequence length="115" mass="12746">MNASTTINVSALQEMGDAAYFRLQSSDPRLPRTLRGKTISAVRLAKMALYSVMILKAADQDEIAARNELTMAKTTKNPVLRQQHLTRANVLRLQAIRRRNVSEARLEAILGAVAL</sequence>
<dbReference type="AlphaFoldDB" id="A0A6N4QYF2"/>
<dbReference type="Proteomes" id="UP000320948">
    <property type="component" value="Unassembled WGS sequence"/>
</dbReference>
<name>A0A6N4QYF2_BLAVI</name>
<dbReference type="EMBL" id="VAFM01000002">
    <property type="protein sequence ID" value="TKW60475.1"/>
    <property type="molecule type" value="Genomic_DNA"/>
</dbReference>
<gene>
    <name evidence="1" type="ORF">DI628_06115</name>
</gene>
<accession>A0A6N4QYF2</accession>
<evidence type="ECO:0000313" key="2">
    <source>
        <dbReference type="Proteomes" id="UP000320948"/>
    </source>
</evidence>
<organism evidence="1 2">
    <name type="scientific">Blastochloris viridis</name>
    <name type="common">Rhodopseudomonas viridis</name>
    <dbReference type="NCBI Taxonomy" id="1079"/>
    <lineage>
        <taxon>Bacteria</taxon>
        <taxon>Pseudomonadati</taxon>
        <taxon>Pseudomonadota</taxon>
        <taxon>Alphaproteobacteria</taxon>
        <taxon>Hyphomicrobiales</taxon>
        <taxon>Blastochloridaceae</taxon>
        <taxon>Blastochloris</taxon>
    </lineage>
</organism>
<proteinExistence type="predicted"/>
<protein>
    <submittedName>
        <fullName evidence="1">Uncharacterized protein</fullName>
    </submittedName>
</protein>